<dbReference type="Proteomes" id="UP000222831">
    <property type="component" value="Segment"/>
</dbReference>
<dbReference type="EMBL" id="AP017924">
    <property type="protein sequence ID" value="BAW19033.1"/>
    <property type="molecule type" value="Genomic_DNA"/>
</dbReference>
<dbReference type="KEGG" id="vg:40074454"/>
<name>A0A1L7N0P1_9CAUD</name>
<proteinExistence type="predicted"/>
<accession>A0A1L7N0P1</accession>
<dbReference type="OrthoDB" id="2370at10239"/>
<keyword evidence="2" id="KW-1185">Reference proteome</keyword>
<evidence type="ECO:0000313" key="2">
    <source>
        <dbReference type="Proteomes" id="UP000222831"/>
    </source>
</evidence>
<dbReference type="GeneID" id="40074454"/>
<organism evidence="1 2">
    <name type="scientific">Ralstonia phage RP12</name>
    <dbReference type="NCBI Taxonomy" id="1923889"/>
    <lineage>
        <taxon>Viruses</taxon>
        <taxon>Duplodnaviria</taxon>
        <taxon>Heunggongvirae</taxon>
        <taxon>Uroviricota</taxon>
        <taxon>Caudoviricetes</taxon>
        <taxon>Chimalliviridae</taxon>
        <taxon>Ripduovirus</taxon>
        <taxon>Ripduovirus RP12</taxon>
    </lineage>
</organism>
<protein>
    <submittedName>
        <fullName evidence="1">Putative UvsX protein</fullName>
    </submittedName>
</protein>
<evidence type="ECO:0000313" key="1">
    <source>
        <dbReference type="EMBL" id="BAW19033.1"/>
    </source>
</evidence>
<sequence length="468" mass="53279">MINIGALMDIPTGKYLKGKHGEMILNGGLGFLTGVVGIGNNFKSTVMHYFGLTTMARMGPMSGMSTYDTEINIHEWHLQRMATSNPLFKGEDVIESGRWQITDKTVYHGDQWYDTVKDFMNMKIKDKSKYSIQSPFLDRNGNPLKIIQPTLIEVDSMSEFVTQDVIKMQDENSLGESGANTVSMRQGLQKNRFLMEVPALSGGSYTYVMMTAHIGNEFSMDPRNPPPKKLQHLQGGVKLKGVPEKFTFVMNNCWHCYNAAPLRNQTTKAPEYPRDKDDDLTGDTDLNEVTVRQLRSKSGPSGMAVRLIVSQQEGVLPSLSEFHFIKEEKRWGLGGNVQNYYLEFCPDIALSRTAVRRKIDAHPELQRGLNLAAEMLQITYLWHDISPEYLCTPKELYDDLIAMGYDWKVLLETRGWWAPEGIHEDIPFLSTFDFMRMRTGEYIPYWFTAEQKAKIDLSKAQPKPPTKV</sequence>
<reference evidence="1 2" key="1">
    <citation type="submission" date="2016-12" db="EMBL/GenBank/DDBJ databases">
        <title>Characterization of two jumbo phages RP12 and RP31 infecting the phytopathogen Ralstonia solanacearum.</title>
        <authorList>
            <person name="Kawasaki T."/>
            <person name="Yoshikawa G."/>
            <person name="Ogata H."/>
            <person name="Yamada T."/>
        </authorList>
    </citation>
    <scope>NUCLEOTIDE SEQUENCE [LARGE SCALE GENOMIC DNA]</scope>
    <source>
        <strain evidence="1 2">RP12</strain>
    </source>
</reference>
<dbReference type="RefSeq" id="YP_009598752.1">
    <property type="nucleotide sequence ID" value="NC_041911.1"/>
</dbReference>